<reference evidence="2 3" key="1">
    <citation type="submission" date="2014-09" db="EMBL/GenBank/DDBJ databases">
        <authorList>
            <person name="Ellenberger Sabrina"/>
        </authorList>
    </citation>
    <scope>NUCLEOTIDE SEQUENCE [LARGE SCALE GENOMIC DNA]</scope>
    <source>
        <strain evidence="2 3">CBS 412.66</strain>
    </source>
</reference>
<dbReference type="Proteomes" id="UP000054107">
    <property type="component" value="Unassembled WGS sequence"/>
</dbReference>
<feature type="compositionally biased region" description="Polar residues" evidence="1">
    <location>
        <begin position="252"/>
        <end position="261"/>
    </location>
</feature>
<organism evidence="2 3">
    <name type="scientific">Parasitella parasitica</name>
    <dbReference type="NCBI Taxonomy" id="35722"/>
    <lineage>
        <taxon>Eukaryota</taxon>
        <taxon>Fungi</taxon>
        <taxon>Fungi incertae sedis</taxon>
        <taxon>Mucoromycota</taxon>
        <taxon>Mucoromycotina</taxon>
        <taxon>Mucoromycetes</taxon>
        <taxon>Mucorales</taxon>
        <taxon>Mucorineae</taxon>
        <taxon>Mucoraceae</taxon>
        <taxon>Parasitella</taxon>
    </lineage>
</organism>
<evidence type="ECO:0008006" key="4">
    <source>
        <dbReference type="Google" id="ProtNLM"/>
    </source>
</evidence>
<evidence type="ECO:0000313" key="3">
    <source>
        <dbReference type="Proteomes" id="UP000054107"/>
    </source>
</evidence>
<keyword evidence="3" id="KW-1185">Reference proteome</keyword>
<feature type="region of interest" description="Disordered" evidence="1">
    <location>
        <begin position="238"/>
        <end position="261"/>
    </location>
</feature>
<gene>
    <name evidence="2" type="primary">PARPA_08506.1 scaffold 33254</name>
</gene>
<dbReference type="OrthoDB" id="2248815at2759"/>
<dbReference type="AlphaFoldDB" id="A0A0B7N7E9"/>
<accession>A0A0B7N7E9</accession>
<protein>
    <recommendedName>
        <fullName evidence="4">CCHC-type domain-containing protein</fullName>
    </recommendedName>
</protein>
<evidence type="ECO:0000313" key="2">
    <source>
        <dbReference type="EMBL" id="CEP14328.1"/>
    </source>
</evidence>
<sequence length="261" mass="28598">MADQPPPAPVELVVTYIKGAEKGSIFINIIHVKNLHWLREALDAFNKDADTEGTPWAPSTASYYTIVNEDTMLSDNTSALKDWLLRFGEGLDYGLSKKDGYYIGAGYATIAIPPGKPCKEHPCQKVIHFSILFNGQEVGRMIMGSSDQFRAGFPDRLNWLKCYNCHKKGYECRNCPHNNEAQGNGAPSKTRAVPAESKKTNKPTQFLAGAHSTHHSSATTDEKILDVHTLDVVQPLTTGAPVSHSDELGTPSDPQDNTIMG</sequence>
<proteinExistence type="predicted"/>
<name>A0A0B7N7E9_9FUNG</name>
<dbReference type="EMBL" id="LN731161">
    <property type="protein sequence ID" value="CEP14328.1"/>
    <property type="molecule type" value="Genomic_DNA"/>
</dbReference>
<evidence type="ECO:0000256" key="1">
    <source>
        <dbReference type="SAM" id="MobiDB-lite"/>
    </source>
</evidence>
<feature type="compositionally biased region" description="Polar residues" evidence="1">
    <location>
        <begin position="176"/>
        <end position="187"/>
    </location>
</feature>
<feature type="region of interest" description="Disordered" evidence="1">
    <location>
        <begin position="176"/>
        <end position="221"/>
    </location>
</feature>